<evidence type="ECO:0000259" key="1">
    <source>
        <dbReference type="Pfam" id="PF13474"/>
    </source>
</evidence>
<gene>
    <name evidence="2" type="ORF">AMS66_08590</name>
</gene>
<dbReference type="PATRIC" id="fig|1705561.3.peg.1554"/>
<dbReference type="InterPro" id="IPR037401">
    <property type="entry name" value="SnoaL-like"/>
</dbReference>
<keyword evidence="3" id="KW-1185">Reference proteome</keyword>
<dbReference type="SUPFAM" id="SSF54427">
    <property type="entry name" value="NTF2-like"/>
    <property type="match status" value="1"/>
</dbReference>
<comment type="caution">
    <text evidence="2">The sequence shown here is derived from an EMBL/GenBank/DDBJ whole genome shotgun (WGS) entry which is preliminary data.</text>
</comment>
<sequence length="122" mass="13848">MGYQHALEGYIAATNTHQFDEVSKWLSPDAVYWFTGTSCTTPDEIRAYFENAWQTVKEEVYRAEDVTWITTGEEQAVCIYTYHWKGMYQGEPASGKGRATNVFVSGINGGWKLIHEHLSTGE</sequence>
<name>A0A0M9BRY6_9BACL</name>
<dbReference type="Gene3D" id="3.10.450.50">
    <property type="match status" value="1"/>
</dbReference>
<dbReference type="OrthoDB" id="9152983at2"/>
<dbReference type="RefSeq" id="WP_053780399.1">
    <property type="nucleotide sequence ID" value="NZ_LITU01000050.1"/>
</dbReference>
<accession>A0A0M9BRY6</accession>
<feature type="domain" description="SnoaL-like" evidence="1">
    <location>
        <begin position="5"/>
        <end position="119"/>
    </location>
</feature>
<dbReference type="InterPro" id="IPR032710">
    <property type="entry name" value="NTF2-like_dom_sf"/>
</dbReference>
<dbReference type="Proteomes" id="UP000037688">
    <property type="component" value="Unassembled WGS sequence"/>
</dbReference>
<dbReference type="EMBL" id="LITU01000050">
    <property type="protein sequence ID" value="KOY16912.1"/>
    <property type="molecule type" value="Genomic_DNA"/>
</dbReference>
<organism evidence="2 3">
    <name type="scientific">Paenibacillus xylanivorans</name>
    <dbReference type="NCBI Taxonomy" id="1705561"/>
    <lineage>
        <taxon>Bacteria</taxon>
        <taxon>Bacillati</taxon>
        <taxon>Bacillota</taxon>
        <taxon>Bacilli</taxon>
        <taxon>Bacillales</taxon>
        <taxon>Paenibacillaceae</taxon>
        <taxon>Paenibacillus</taxon>
    </lineage>
</organism>
<protein>
    <submittedName>
        <fullName evidence="2">Cag pathogenicity island protein Cag4</fullName>
    </submittedName>
</protein>
<reference evidence="2 3" key="1">
    <citation type="submission" date="2015-08" db="EMBL/GenBank/DDBJ databases">
        <title>Draft genome sequence of cellulolytic and xylanolytic Paenibacillus sp. A59, isolated from a decaying forest soil from Patagonia, Argentina.</title>
        <authorList>
            <person name="Ghio S."/>
            <person name="Caceres A.M."/>
            <person name="Talia P."/>
            <person name="Grasso D."/>
            <person name="Campos E."/>
        </authorList>
    </citation>
    <scope>NUCLEOTIDE SEQUENCE [LARGE SCALE GENOMIC DNA]</scope>
    <source>
        <strain evidence="2 3">A59</strain>
    </source>
</reference>
<proteinExistence type="predicted"/>
<dbReference type="AlphaFoldDB" id="A0A0M9BRY6"/>
<dbReference type="Pfam" id="PF13474">
    <property type="entry name" value="SnoaL_3"/>
    <property type="match status" value="1"/>
</dbReference>
<evidence type="ECO:0000313" key="2">
    <source>
        <dbReference type="EMBL" id="KOY16912.1"/>
    </source>
</evidence>
<evidence type="ECO:0000313" key="3">
    <source>
        <dbReference type="Proteomes" id="UP000037688"/>
    </source>
</evidence>